<proteinExistence type="predicted"/>
<dbReference type="InterPro" id="IPR027417">
    <property type="entry name" value="P-loop_NTPase"/>
</dbReference>
<name>A0A9D4IYK9_DREPO</name>
<dbReference type="SUPFAM" id="SSF52540">
    <property type="entry name" value="P-loop containing nucleoside triphosphate hydrolases"/>
    <property type="match status" value="1"/>
</dbReference>
<sequence length="51" mass="5911">MRTTDVSVLFATPEALRSPTWRKLILSPEMKERLCLLAVDEAHCVSQWYAF</sequence>
<reference evidence="1" key="1">
    <citation type="journal article" date="2019" name="bioRxiv">
        <title>The Genome of the Zebra Mussel, Dreissena polymorpha: A Resource for Invasive Species Research.</title>
        <authorList>
            <person name="McCartney M.A."/>
            <person name="Auch B."/>
            <person name="Kono T."/>
            <person name="Mallez S."/>
            <person name="Zhang Y."/>
            <person name="Obille A."/>
            <person name="Becker A."/>
            <person name="Abrahante J.E."/>
            <person name="Garbe J."/>
            <person name="Badalamenti J.P."/>
            <person name="Herman A."/>
            <person name="Mangelson H."/>
            <person name="Liachko I."/>
            <person name="Sullivan S."/>
            <person name="Sone E.D."/>
            <person name="Koren S."/>
            <person name="Silverstein K.A.T."/>
            <person name="Beckman K.B."/>
            <person name="Gohl D.M."/>
        </authorList>
    </citation>
    <scope>NUCLEOTIDE SEQUENCE</scope>
    <source>
        <strain evidence="1">Duluth1</strain>
        <tissue evidence="1">Whole animal</tissue>
    </source>
</reference>
<accession>A0A9D4IYK9</accession>
<dbReference type="Proteomes" id="UP000828390">
    <property type="component" value="Unassembled WGS sequence"/>
</dbReference>
<reference evidence="1" key="2">
    <citation type="submission" date="2020-11" db="EMBL/GenBank/DDBJ databases">
        <authorList>
            <person name="McCartney M.A."/>
            <person name="Auch B."/>
            <person name="Kono T."/>
            <person name="Mallez S."/>
            <person name="Becker A."/>
            <person name="Gohl D.M."/>
            <person name="Silverstein K.A.T."/>
            <person name="Koren S."/>
            <person name="Bechman K.B."/>
            <person name="Herman A."/>
            <person name="Abrahante J.E."/>
            <person name="Garbe J."/>
        </authorList>
    </citation>
    <scope>NUCLEOTIDE SEQUENCE</scope>
    <source>
        <strain evidence="1">Duluth1</strain>
        <tissue evidence="1">Whole animal</tissue>
    </source>
</reference>
<dbReference type="Gene3D" id="3.40.50.300">
    <property type="entry name" value="P-loop containing nucleotide triphosphate hydrolases"/>
    <property type="match status" value="1"/>
</dbReference>
<dbReference type="AlphaFoldDB" id="A0A9D4IYK9"/>
<dbReference type="EMBL" id="JAIWYP010000007">
    <property type="protein sequence ID" value="KAH3793131.1"/>
    <property type="molecule type" value="Genomic_DNA"/>
</dbReference>
<keyword evidence="2" id="KW-1185">Reference proteome</keyword>
<gene>
    <name evidence="1" type="ORF">DPMN_146636</name>
</gene>
<organism evidence="1 2">
    <name type="scientific">Dreissena polymorpha</name>
    <name type="common">Zebra mussel</name>
    <name type="synonym">Mytilus polymorpha</name>
    <dbReference type="NCBI Taxonomy" id="45954"/>
    <lineage>
        <taxon>Eukaryota</taxon>
        <taxon>Metazoa</taxon>
        <taxon>Spiralia</taxon>
        <taxon>Lophotrochozoa</taxon>
        <taxon>Mollusca</taxon>
        <taxon>Bivalvia</taxon>
        <taxon>Autobranchia</taxon>
        <taxon>Heteroconchia</taxon>
        <taxon>Euheterodonta</taxon>
        <taxon>Imparidentia</taxon>
        <taxon>Neoheterodontei</taxon>
        <taxon>Myida</taxon>
        <taxon>Dreissenoidea</taxon>
        <taxon>Dreissenidae</taxon>
        <taxon>Dreissena</taxon>
    </lineage>
</organism>
<evidence type="ECO:0000313" key="1">
    <source>
        <dbReference type="EMBL" id="KAH3793131.1"/>
    </source>
</evidence>
<protein>
    <recommendedName>
        <fullName evidence="3">Helicase ATP-binding domain-containing protein</fullName>
    </recommendedName>
</protein>
<evidence type="ECO:0008006" key="3">
    <source>
        <dbReference type="Google" id="ProtNLM"/>
    </source>
</evidence>
<evidence type="ECO:0000313" key="2">
    <source>
        <dbReference type="Proteomes" id="UP000828390"/>
    </source>
</evidence>
<comment type="caution">
    <text evidence="1">The sequence shown here is derived from an EMBL/GenBank/DDBJ whole genome shotgun (WGS) entry which is preliminary data.</text>
</comment>